<dbReference type="PANTHER" id="PTHR47235:SF1">
    <property type="entry name" value="BLR6548 PROTEIN"/>
    <property type="match status" value="1"/>
</dbReference>
<evidence type="ECO:0000256" key="3">
    <source>
        <dbReference type="SAM" id="MobiDB-lite"/>
    </source>
</evidence>
<comment type="similarity">
    <text evidence="1">Belongs to the leucine-binding protein family.</text>
</comment>
<protein>
    <submittedName>
        <fullName evidence="5">Lipoprotein</fullName>
    </submittedName>
</protein>
<dbReference type="InterPro" id="IPR028082">
    <property type="entry name" value="Peripla_BP_I"/>
</dbReference>
<evidence type="ECO:0000313" key="6">
    <source>
        <dbReference type="Proteomes" id="UP000264006"/>
    </source>
</evidence>
<keyword evidence="6" id="KW-1185">Reference proteome</keyword>
<keyword evidence="2" id="KW-0732">Signal</keyword>
<feature type="region of interest" description="Disordered" evidence="3">
    <location>
        <begin position="17"/>
        <end position="66"/>
    </location>
</feature>
<feature type="domain" description="Leucine-binding protein" evidence="4">
    <location>
        <begin position="95"/>
        <end position="420"/>
    </location>
</feature>
<evidence type="ECO:0000256" key="2">
    <source>
        <dbReference type="ARBA" id="ARBA00022729"/>
    </source>
</evidence>
<dbReference type="Proteomes" id="UP000264006">
    <property type="component" value="Chromosome"/>
</dbReference>
<keyword evidence="5" id="KW-0449">Lipoprotein</keyword>
<dbReference type="PANTHER" id="PTHR47235">
    <property type="entry name" value="BLR6548 PROTEIN"/>
    <property type="match status" value="1"/>
</dbReference>
<organism evidence="5 6">
    <name type="scientific">Euzebya pacifica</name>
    <dbReference type="NCBI Taxonomy" id="1608957"/>
    <lineage>
        <taxon>Bacteria</taxon>
        <taxon>Bacillati</taxon>
        <taxon>Actinomycetota</taxon>
        <taxon>Nitriliruptoria</taxon>
        <taxon>Euzebyales</taxon>
    </lineage>
</organism>
<dbReference type="InterPro" id="IPR028081">
    <property type="entry name" value="Leu-bd"/>
</dbReference>
<name>A0A346XYV7_9ACTN</name>
<dbReference type="Pfam" id="PF13458">
    <property type="entry name" value="Peripla_BP_6"/>
    <property type="match status" value="1"/>
</dbReference>
<dbReference type="EMBL" id="CP031165">
    <property type="protein sequence ID" value="AXV07404.1"/>
    <property type="molecule type" value="Genomic_DNA"/>
</dbReference>
<dbReference type="SUPFAM" id="SSF53822">
    <property type="entry name" value="Periplasmic binding protein-like I"/>
    <property type="match status" value="1"/>
</dbReference>
<sequence length="469" mass="48361">MFAVLALLAVGCRGDEAADDAQDAVDDAVSDAEDTAEEAEETVDDAADEAEETADDAMEEDATEDDAAAAGDVAFDVGVTEEACPDAVNADNGCIYLGTISDLTVGPFAALAVPITDAQTAFWQRVNENGGVGGFDVNTSEFTRDNQYSPEVHSQQYEEIKNEVLALAQSLGSPTTFAILDDLEANNVITAPASWTSAWLFSDVIVESGNTYCVESQNGLDYLTEQAEVGTVMAVHYPGDYGDDGAAGARVWAEVNGAEFVDVPTTPGQDNQGEAVNQVVSGGADVVVITTGPSDAGTIVGQAAAGGFQGRFLFNSPSFNPGLLQSPAAPAVIAQVTVAGPWEPFQTDTPGHQAMREALGDVTGNDGYTSGWAWSYPLLAVLEQAAANGDLTREGMATALSEITEVDYEGMVPAGAGNLSGDANAAAVRATSIGTPSDAVPSGLESQGFYEGETAAAFEFSAPCYESGE</sequence>
<evidence type="ECO:0000313" key="5">
    <source>
        <dbReference type="EMBL" id="AXV07404.1"/>
    </source>
</evidence>
<proteinExistence type="inferred from homology"/>
<dbReference type="Gene3D" id="3.40.50.2300">
    <property type="match status" value="2"/>
</dbReference>
<dbReference type="AlphaFoldDB" id="A0A346XYV7"/>
<gene>
    <name evidence="5" type="ORF">DVS28_a2725</name>
</gene>
<evidence type="ECO:0000256" key="1">
    <source>
        <dbReference type="ARBA" id="ARBA00010062"/>
    </source>
</evidence>
<accession>A0A346XYV7</accession>
<reference evidence="5 6" key="1">
    <citation type="submission" date="2018-09" db="EMBL/GenBank/DDBJ databases">
        <title>Complete genome sequence of Euzebya sp. DY32-46 isolated from seawater of Pacific Ocean.</title>
        <authorList>
            <person name="Xu L."/>
            <person name="Wu Y.-H."/>
            <person name="Xu X.-W."/>
        </authorList>
    </citation>
    <scope>NUCLEOTIDE SEQUENCE [LARGE SCALE GENOMIC DNA]</scope>
    <source>
        <strain evidence="5 6">DY32-46</strain>
    </source>
</reference>
<dbReference type="KEGG" id="euz:DVS28_a2725"/>
<evidence type="ECO:0000259" key="4">
    <source>
        <dbReference type="Pfam" id="PF13458"/>
    </source>
</evidence>